<accession>A0ABV4CC85</accession>
<dbReference type="Gene3D" id="3.40.50.1110">
    <property type="entry name" value="SGNH hydrolase"/>
    <property type="match status" value="1"/>
</dbReference>
<dbReference type="Pfam" id="PF13472">
    <property type="entry name" value="Lipase_GDSL_2"/>
    <property type="match status" value="1"/>
</dbReference>
<name>A0ABV4CC85_9PSEU</name>
<dbReference type="InterPro" id="IPR013830">
    <property type="entry name" value="SGNH_hydro"/>
</dbReference>
<dbReference type="InterPro" id="IPR036514">
    <property type="entry name" value="SGNH_hydro_sf"/>
</dbReference>
<evidence type="ECO:0000313" key="2">
    <source>
        <dbReference type="EMBL" id="MEY8038725.1"/>
    </source>
</evidence>
<dbReference type="InterPro" id="IPR037460">
    <property type="entry name" value="SEST-like"/>
</dbReference>
<reference evidence="2 3" key="1">
    <citation type="submission" date="2024-08" db="EMBL/GenBank/DDBJ databases">
        <title>Genome mining of Saccharopolyspora cebuensis PGLac3 from Nigerian medicinal plant.</title>
        <authorList>
            <person name="Ezeobiora C.E."/>
            <person name="Igbokwe N.H."/>
            <person name="Amin D.H."/>
            <person name="Mendie U.E."/>
        </authorList>
    </citation>
    <scope>NUCLEOTIDE SEQUENCE [LARGE SCALE GENOMIC DNA]</scope>
    <source>
        <strain evidence="2 3">PGLac3</strain>
    </source>
</reference>
<dbReference type="PANTHER" id="PTHR37981:SF1">
    <property type="entry name" value="SGNH HYDROLASE-TYPE ESTERASE DOMAIN-CONTAINING PROTEIN"/>
    <property type="match status" value="1"/>
</dbReference>
<proteinExistence type="predicted"/>
<protein>
    <submittedName>
        <fullName evidence="2">GDSL-type esterase/lipase family protein</fullName>
    </submittedName>
</protein>
<evidence type="ECO:0000259" key="1">
    <source>
        <dbReference type="Pfam" id="PF13472"/>
    </source>
</evidence>
<comment type="caution">
    <text evidence="2">The sequence shown here is derived from an EMBL/GenBank/DDBJ whole genome shotgun (WGS) entry which is preliminary data.</text>
</comment>
<dbReference type="EMBL" id="JBGEHV010000005">
    <property type="protein sequence ID" value="MEY8038725.1"/>
    <property type="molecule type" value="Genomic_DNA"/>
</dbReference>
<dbReference type="SUPFAM" id="SSF52266">
    <property type="entry name" value="SGNH hydrolase"/>
    <property type="match status" value="1"/>
</dbReference>
<sequence>MRAQTTRTLSFFLVGSVLALALLVSDRYLPGVPLQPKQLPEAVVTIGDSTLAGEGGGNYEPGTNGENGNWCHRSPAAPVHQLDLPSTVTRINLACSGAKTDLLRAEPVPGHAEGSQIKQLAEVARQYRVTDVIVQIGANDDPGFINVVNKCVEAWARQAPGGCSEQMRGQWPERLERMQPKVAAALADIRAAMDDAGYLPQSYSLVVQSYASPVGPDIHPELQNLSGCPFLTKDLRWIQQTGVPQLSEALHEVARGAGARFLDLSRSAAGHHACSGDPQTAEGEWFTRLTVDWESLQDERRAGHAMQESYHANAAGHAALGDCLSEFLRNEEQHAVCLDDGQGGLEAVPGHVAAERTHP</sequence>
<dbReference type="RefSeq" id="WP_345361785.1">
    <property type="nucleotide sequence ID" value="NZ_BAABII010000006.1"/>
</dbReference>
<evidence type="ECO:0000313" key="3">
    <source>
        <dbReference type="Proteomes" id="UP001564626"/>
    </source>
</evidence>
<organism evidence="2 3">
    <name type="scientific">Saccharopolyspora cebuensis</name>
    <dbReference type="NCBI Taxonomy" id="418759"/>
    <lineage>
        <taxon>Bacteria</taxon>
        <taxon>Bacillati</taxon>
        <taxon>Actinomycetota</taxon>
        <taxon>Actinomycetes</taxon>
        <taxon>Pseudonocardiales</taxon>
        <taxon>Pseudonocardiaceae</taxon>
        <taxon>Saccharopolyspora</taxon>
    </lineage>
</organism>
<dbReference type="PANTHER" id="PTHR37981">
    <property type="entry name" value="LIPASE 2"/>
    <property type="match status" value="1"/>
</dbReference>
<keyword evidence="3" id="KW-1185">Reference proteome</keyword>
<feature type="domain" description="SGNH hydrolase-type esterase" evidence="1">
    <location>
        <begin position="46"/>
        <end position="319"/>
    </location>
</feature>
<gene>
    <name evidence="2" type="ORF">AB8O55_04890</name>
</gene>
<dbReference type="Proteomes" id="UP001564626">
    <property type="component" value="Unassembled WGS sequence"/>
</dbReference>